<evidence type="ECO:0000256" key="2">
    <source>
        <dbReference type="SAM" id="Phobius"/>
    </source>
</evidence>
<comment type="caution">
    <text evidence="4">The sequence shown here is derived from an EMBL/GenBank/DDBJ whole genome shotgun (WGS) entry which is preliminary data.</text>
</comment>
<keyword evidence="2" id="KW-0472">Membrane</keyword>
<evidence type="ECO:0000256" key="1">
    <source>
        <dbReference type="SAM" id="MobiDB-lite"/>
    </source>
</evidence>
<evidence type="ECO:0000313" key="4">
    <source>
        <dbReference type="EMBL" id="MDO7868892.1"/>
    </source>
</evidence>
<gene>
    <name evidence="4" type="ORF">Q5722_10980</name>
</gene>
<dbReference type="InterPro" id="IPR046672">
    <property type="entry name" value="DUF6542"/>
</dbReference>
<protein>
    <recommendedName>
        <fullName evidence="3">DUF6542 domain-containing protein</fullName>
    </recommendedName>
</protein>
<feature type="transmembrane region" description="Helical" evidence="2">
    <location>
        <begin position="104"/>
        <end position="123"/>
    </location>
</feature>
<dbReference type="Proteomes" id="UP001233314">
    <property type="component" value="Unassembled WGS sequence"/>
</dbReference>
<reference evidence="4 5" key="1">
    <citation type="submission" date="2023-07" db="EMBL/GenBank/DDBJ databases">
        <title>Nocardioides sp. nov WY-20 isolated from soil.</title>
        <authorList>
            <person name="Liu B."/>
            <person name="Wan Y."/>
        </authorList>
    </citation>
    <scope>NUCLEOTIDE SEQUENCE [LARGE SCALE GENOMIC DNA]</scope>
    <source>
        <strain evidence="4 5">WY-20</strain>
    </source>
</reference>
<feature type="domain" description="DUF6542" evidence="3">
    <location>
        <begin position="16"/>
        <end position="126"/>
    </location>
</feature>
<keyword evidence="2" id="KW-0812">Transmembrane</keyword>
<name>A0ABT9B5L0_9ACTN</name>
<evidence type="ECO:0000313" key="5">
    <source>
        <dbReference type="Proteomes" id="UP001233314"/>
    </source>
</evidence>
<evidence type="ECO:0000259" key="3">
    <source>
        <dbReference type="Pfam" id="PF20177"/>
    </source>
</evidence>
<keyword evidence="5" id="KW-1185">Reference proteome</keyword>
<dbReference type="Pfam" id="PF20177">
    <property type="entry name" value="DUF6542"/>
    <property type="match status" value="1"/>
</dbReference>
<organism evidence="4 5">
    <name type="scientific">Nocardioides jiangxiensis</name>
    <dbReference type="NCBI Taxonomy" id="3064524"/>
    <lineage>
        <taxon>Bacteria</taxon>
        <taxon>Bacillati</taxon>
        <taxon>Actinomycetota</taxon>
        <taxon>Actinomycetes</taxon>
        <taxon>Propionibacteriales</taxon>
        <taxon>Nocardioidaceae</taxon>
        <taxon>Nocardioides</taxon>
    </lineage>
</organism>
<feature type="region of interest" description="Disordered" evidence="1">
    <location>
        <begin position="136"/>
        <end position="161"/>
    </location>
</feature>
<dbReference type="EMBL" id="JAUQTA010000001">
    <property type="protein sequence ID" value="MDO7868892.1"/>
    <property type="molecule type" value="Genomic_DNA"/>
</dbReference>
<proteinExistence type="predicted"/>
<keyword evidence="2" id="KW-1133">Transmembrane helix</keyword>
<feature type="transmembrane region" description="Helical" evidence="2">
    <location>
        <begin position="64"/>
        <end position="84"/>
    </location>
</feature>
<feature type="transmembrane region" description="Helical" evidence="2">
    <location>
        <begin position="35"/>
        <end position="57"/>
    </location>
</feature>
<dbReference type="RefSeq" id="WP_305028246.1">
    <property type="nucleotide sequence ID" value="NZ_JAUQTA010000001.1"/>
</dbReference>
<sequence>MTAAPTIWDEGTESARRVVLLGVALTLTVTALDLVIGRGLGIIFDIGFVLIAPALALRVHPRDFFPISVTPPLLMLGLFLAIAADDASVIARADDGLVQATLSGLAHHSWALVLGYAACLAFLQIRRKRIAAGLARPRRAQASKRSASPAPRRTTSGVPSE</sequence>
<accession>A0ABT9B5L0</accession>